<name>A0A099KJG2_COLPS</name>
<dbReference type="EMBL" id="JQEC01000044">
    <property type="protein sequence ID" value="KGJ90969.1"/>
    <property type="molecule type" value="Genomic_DNA"/>
</dbReference>
<feature type="signal peptide" evidence="1">
    <location>
        <begin position="1"/>
        <end position="21"/>
    </location>
</feature>
<feature type="chain" id="PRO_5001948708" description="Lipoprotein" evidence="1">
    <location>
        <begin position="22"/>
        <end position="76"/>
    </location>
</feature>
<dbReference type="AlphaFoldDB" id="A0A099KJG2"/>
<accession>A0A099KJG2</accession>
<evidence type="ECO:0000313" key="2">
    <source>
        <dbReference type="EMBL" id="KGJ90969.1"/>
    </source>
</evidence>
<dbReference type="RefSeq" id="WP_033083278.1">
    <property type="nucleotide sequence ID" value="NZ_JQEC01000044.1"/>
</dbReference>
<organism evidence="2 3">
    <name type="scientific">Colwellia psychrerythraea</name>
    <name type="common">Vibrio psychroerythus</name>
    <dbReference type="NCBI Taxonomy" id="28229"/>
    <lineage>
        <taxon>Bacteria</taxon>
        <taxon>Pseudomonadati</taxon>
        <taxon>Pseudomonadota</taxon>
        <taxon>Gammaproteobacteria</taxon>
        <taxon>Alteromonadales</taxon>
        <taxon>Colwelliaceae</taxon>
        <taxon>Colwellia</taxon>
    </lineage>
</organism>
<evidence type="ECO:0000256" key="1">
    <source>
        <dbReference type="SAM" id="SignalP"/>
    </source>
</evidence>
<reference evidence="2 3" key="1">
    <citation type="submission" date="2014-08" db="EMBL/GenBank/DDBJ databases">
        <title>Genomic and Phenotypic Diversity of Colwellia psychrerythraea strains from Disparate Marine Basins.</title>
        <authorList>
            <person name="Techtmann S.M."/>
            <person name="Stelling S.C."/>
            <person name="Utturkar S.M."/>
            <person name="Alshibli N."/>
            <person name="Harris A."/>
            <person name="Brown S.D."/>
            <person name="Hazen T.C."/>
        </authorList>
    </citation>
    <scope>NUCLEOTIDE SEQUENCE [LARGE SCALE GENOMIC DNA]</scope>
    <source>
        <strain evidence="2 3">GAB14E</strain>
    </source>
</reference>
<protein>
    <recommendedName>
        <fullName evidence="4">Lipoprotein</fullName>
    </recommendedName>
</protein>
<dbReference type="PROSITE" id="PS51257">
    <property type="entry name" value="PROKAR_LIPOPROTEIN"/>
    <property type="match status" value="1"/>
</dbReference>
<evidence type="ECO:0008006" key="4">
    <source>
        <dbReference type="Google" id="ProtNLM"/>
    </source>
</evidence>
<sequence length="76" mass="8391">MKLIKITFIALSVFLAGITLSGCENTHVSGSMSYGMGMGGGYPMYYGAGYPRHTSVVVVRPPRQHRSRSRPSRTRR</sequence>
<proteinExistence type="predicted"/>
<keyword evidence="1" id="KW-0732">Signal</keyword>
<evidence type="ECO:0000313" key="3">
    <source>
        <dbReference type="Proteomes" id="UP000029868"/>
    </source>
</evidence>
<dbReference type="PATRIC" id="fig|28229.3.peg.3296"/>
<comment type="caution">
    <text evidence="2">The sequence shown here is derived from an EMBL/GenBank/DDBJ whole genome shotgun (WGS) entry which is preliminary data.</text>
</comment>
<gene>
    <name evidence="2" type="ORF">GAB14E_0633</name>
</gene>
<dbReference type="Proteomes" id="UP000029868">
    <property type="component" value="Unassembled WGS sequence"/>
</dbReference>